<accession>A0A2Z3L977</accession>
<gene>
    <name evidence="1" type="ORF">DK880_00797</name>
</gene>
<evidence type="ECO:0000313" key="1">
    <source>
        <dbReference type="EMBL" id="AWN82103.1"/>
    </source>
</evidence>
<dbReference type="RefSeq" id="WP_162534185.1">
    <property type="nucleotide sequence ID" value="NZ_CP029619.1"/>
</dbReference>
<sequence length="65" mass="7253">MLPSVSLKWLTIAEKGLLRYDIVMDICVADVAMDPADGMGHTINGLFLFIKKYTVYAINKHILSP</sequence>
<organism evidence="1 2">
    <name type="scientific">Candidatus Cardinium hertigii</name>
    <dbReference type="NCBI Taxonomy" id="247481"/>
    <lineage>
        <taxon>Bacteria</taxon>
        <taxon>Pseudomonadati</taxon>
        <taxon>Bacteroidota</taxon>
        <taxon>Cytophagia</taxon>
        <taxon>Cytophagales</taxon>
        <taxon>Amoebophilaceae</taxon>
        <taxon>Candidatus Cardinium</taxon>
    </lineage>
</organism>
<keyword evidence="2" id="KW-1185">Reference proteome</keyword>
<reference evidence="1 2" key="1">
    <citation type="submission" date="2018-05" db="EMBL/GenBank/DDBJ databases">
        <title>Candidatus Cardinium hertigii Genome Assembly.</title>
        <authorList>
            <person name="Showmaker K.C."/>
            <person name="Walden K.O."/>
            <person name="Fields C.J."/>
            <person name="Lambert K.N."/>
            <person name="Hudson M.E."/>
        </authorList>
    </citation>
    <scope>NUCLEOTIDE SEQUENCE [LARGE SCALE GENOMIC DNA]</scope>
    <source>
        <strain evidence="2">cHgTN10</strain>
    </source>
</reference>
<dbReference type="AlphaFoldDB" id="A0A2Z3L977"/>
<name>A0A2Z3L977_9BACT</name>
<proteinExistence type="predicted"/>
<dbReference type="EMBL" id="CP029619">
    <property type="protein sequence ID" value="AWN82103.1"/>
    <property type="molecule type" value="Genomic_DNA"/>
</dbReference>
<dbReference type="Proteomes" id="UP000245872">
    <property type="component" value="Chromosome"/>
</dbReference>
<dbReference type="KEGG" id="cher:DK880_00797"/>
<protein>
    <submittedName>
        <fullName evidence="1">Uncharacterized protein</fullName>
    </submittedName>
</protein>
<evidence type="ECO:0000313" key="2">
    <source>
        <dbReference type="Proteomes" id="UP000245872"/>
    </source>
</evidence>